<keyword evidence="4" id="KW-1185">Reference proteome</keyword>
<protein>
    <submittedName>
        <fullName evidence="3">Uncharacterized protein</fullName>
    </submittedName>
</protein>
<keyword evidence="2" id="KW-0732">Signal</keyword>
<name>A0A494TPN8_SPHPE</name>
<keyword evidence="1" id="KW-1133">Transmembrane helix</keyword>
<dbReference type="AlphaFoldDB" id="A0A494TPN8"/>
<evidence type="ECO:0000256" key="1">
    <source>
        <dbReference type="SAM" id="Phobius"/>
    </source>
</evidence>
<organism evidence="3 4">
    <name type="scientific">Sphingomonas paeninsulae</name>
    <dbReference type="NCBI Taxonomy" id="2319844"/>
    <lineage>
        <taxon>Bacteria</taxon>
        <taxon>Pseudomonadati</taxon>
        <taxon>Pseudomonadota</taxon>
        <taxon>Alphaproteobacteria</taxon>
        <taxon>Sphingomonadales</taxon>
        <taxon>Sphingomonadaceae</taxon>
        <taxon>Sphingomonas</taxon>
    </lineage>
</organism>
<feature type="signal peptide" evidence="2">
    <location>
        <begin position="1"/>
        <end position="20"/>
    </location>
</feature>
<feature type="transmembrane region" description="Helical" evidence="1">
    <location>
        <begin position="30"/>
        <end position="51"/>
    </location>
</feature>
<keyword evidence="1" id="KW-0812">Transmembrane</keyword>
<accession>A0A494TPN8</accession>
<evidence type="ECO:0000313" key="4">
    <source>
        <dbReference type="Proteomes" id="UP000276254"/>
    </source>
</evidence>
<keyword evidence="1" id="KW-0472">Membrane</keyword>
<dbReference type="Proteomes" id="UP000276254">
    <property type="component" value="Chromosome"/>
</dbReference>
<dbReference type="KEGG" id="spha:D3Y57_17705"/>
<evidence type="ECO:0000313" key="3">
    <source>
        <dbReference type="EMBL" id="AYJ87428.1"/>
    </source>
</evidence>
<evidence type="ECO:0000256" key="2">
    <source>
        <dbReference type="SAM" id="SignalP"/>
    </source>
</evidence>
<dbReference type="EMBL" id="CP032829">
    <property type="protein sequence ID" value="AYJ87428.1"/>
    <property type="molecule type" value="Genomic_DNA"/>
</dbReference>
<sequence length="93" mass="10039">MKLALSAYLGSLHAPSSTSAAQTHSARRRRVFFGCAVIGVLCLSCLSVPILGRWRAWLKQGEDIGTPFRRGAESVDRIMKALGRPVARATTAL</sequence>
<feature type="chain" id="PRO_5019838494" evidence="2">
    <location>
        <begin position="21"/>
        <end position="93"/>
    </location>
</feature>
<proteinExistence type="predicted"/>
<gene>
    <name evidence="3" type="ORF">D3Y57_17705</name>
</gene>
<reference evidence="3 4" key="1">
    <citation type="submission" date="2018-09" db="EMBL/GenBank/DDBJ databases">
        <title>Sphingomonas peninsula sp. nov., isolated from fildes peninsula, Antarctic soil.</title>
        <authorList>
            <person name="Yingchao G."/>
        </authorList>
    </citation>
    <scope>NUCLEOTIDE SEQUENCE [LARGE SCALE GENOMIC DNA]</scope>
    <source>
        <strain evidence="3 4">YZ-8</strain>
    </source>
</reference>